<feature type="compositionally biased region" description="Polar residues" evidence="1">
    <location>
        <begin position="198"/>
        <end position="208"/>
    </location>
</feature>
<keyword evidence="2" id="KW-1185">Reference proteome</keyword>
<dbReference type="Proteomes" id="UP000095280">
    <property type="component" value="Unplaced"/>
</dbReference>
<protein>
    <submittedName>
        <fullName evidence="3">C2 domain-containing protein</fullName>
    </submittedName>
</protein>
<proteinExistence type="predicted"/>
<accession>A0A1I8F435</accession>
<feature type="region of interest" description="Disordered" evidence="1">
    <location>
        <begin position="187"/>
        <end position="245"/>
    </location>
</feature>
<feature type="compositionally biased region" description="Low complexity" evidence="1">
    <location>
        <begin position="66"/>
        <end position="79"/>
    </location>
</feature>
<evidence type="ECO:0000313" key="2">
    <source>
        <dbReference type="Proteomes" id="UP000095280"/>
    </source>
</evidence>
<dbReference type="InterPro" id="IPR035892">
    <property type="entry name" value="C2_domain_sf"/>
</dbReference>
<sequence>MSLTLTETVDAKVTASAVTQTGIAKQQQQKQSLQHQSDSQQQRTLQCRDATITTIITVGRSSRAVSNRAPSNRPAAAATEHSDTAAGEVPAPSTLRQLNAYACLELDEPYQRHVTRSVFGSANPYWDQHYMLRLSMHVFDRSGRLDTLLGSASMRLSELPELGASHHAAAAFLFVCPATKAEWPPIGASSDSLDDSSTRPNGDASLSRTLGDLAASERENRSSAPVRCHSNREVDRDKDTGNGGK</sequence>
<dbReference type="AlphaFoldDB" id="A0A1I8F435"/>
<dbReference type="WBParaSite" id="maker-unitig_16798-snap-gene-0.1-mRNA-1">
    <property type="protein sequence ID" value="maker-unitig_16798-snap-gene-0.1-mRNA-1"/>
    <property type="gene ID" value="maker-unitig_16798-snap-gene-0.1"/>
</dbReference>
<feature type="region of interest" description="Disordered" evidence="1">
    <location>
        <begin position="63"/>
        <end position="88"/>
    </location>
</feature>
<feature type="compositionally biased region" description="Basic and acidic residues" evidence="1">
    <location>
        <begin position="230"/>
        <end position="245"/>
    </location>
</feature>
<reference evidence="3" key="1">
    <citation type="submission" date="2016-11" db="UniProtKB">
        <authorList>
            <consortium name="WormBaseParasite"/>
        </authorList>
    </citation>
    <scope>IDENTIFICATION</scope>
</reference>
<dbReference type="SUPFAM" id="SSF49562">
    <property type="entry name" value="C2 domain (Calcium/lipid-binding domain, CaLB)"/>
    <property type="match status" value="1"/>
</dbReference>
<name>A0A1I8F435_9PLAT</name>
<organism evidence="2 3">
    <name type="scientific">Macrostomum lignano</name>
    <dbReference type="NCBI Taxonomy" id="282301"/>
    <lineage>
        <taxon>Eukaryota</taxon>
        <taxon>Metazoa</taxon>
        <taxon>Spiralia</taxon>
        <taxon>Lophotrochozoa</taxon>
        <taxon>Platyhelminthes</taxon>
        <taxon>Rhabditophora</taxon>
        <taxon>Macrostomorpha</taxon>
        <taxon>Macrostomida</taxon>
        <taxon>Macrostomidae</taxon>
        <taxon>Macrostomum</taxon>
    </lineage>
</organism>
<evidence type="ECO:0000256" key="1">
    <source>
        <dbReference type="SAM" id="MobiDB-lite"/>
    </source>
</evidence>
<evidence type="ECO:0000313" key="3">
    <source>
        <dbReference type="WBParaSite" id="maker-unitig_16798-snap-gene-0.1-mRNA-1"/>
    </source>
</evidence>